<feature type="domain" description="EAL" evidence="1">
    <location>
        <begin position="447"/>
        <end position="702"/>
    </location>
</feature>
<dbReference type="SMART" id="SM00267">
    <property type="entry name" value="GGDEF"/>
    <property type="match status" value="1"/>
</dbReference>
<dbReference type="Gene3D" id="3.30.70.270">
    <property type="match status" value="1"/>
</dbReference>
<evidence type="ECO:0000313" key="4">
    <source>
        <dbReference type="Proteomes" id="UP000515317"/>
    </source>
</evidence>
<dbReference type="CDD" id="cd01949">
    <property type="entry name" value="GGDEF"/>
    <property type="match status" value="1"/>
</dbReference>
<dbReference type="InterPro" id="IPR054327">
    <property type="entry name" value="His-kinase-like_sensor"/>
</dbReference>
<feature type="domain" description="GGDEF" evidence="2">
    <location>
        <begin position="307"/>
        <end position="438"/>
    </location>
</feature>
<dbReference type="Pfam" id="PF22588">
    <property type="entry name" value="dCache_1_like"/>
    <property type="match status" value="1"/>
</dbReference>
<dbReference type="InterPro" id="IPR035919">
    <property type="entry name" value="EAL_sf"/>
</dbReference>
<evidence type="ECO:0000259" key="1">
    <source>
        <dbReference type="PROSITE" id="PS50883"/>
    </source>
</evidence>
<dbReference type="CDD" id="cd12915">
    <property type="entry name" value="PDC2_DGC_like"/>
    <property type="match status" value="1"/>
</dbReference>
<dbReference type="InterPro" id="IPR052155">
    <property type="entry name" value="Biofilm_reg_signaling"/>
</dbReference>
<dbReference type="KEGG" id="tso:IZ6_17320"/>
<reference evidence="3 4" key="1">
    <citation type="submission" date="2020-08" db="EMBL/GenBank/DDBJ databases">
        <title>Genome sequence of Rhizobiales bacterium strain IZ6.</title>
        <authorList>
            <person name="Nakai R."/>
            <person name="Naganuma T."/>
        </authorList>
    </citation>
    <scope>NUCLEOTIDE SEQUENCE [LARGE SCALE GENOMIC DNA]</scope>
    <source>
        <strain evidence="3 4">IZ6</strain>
    </source>
</reference>
<evidence type="ECO:0000259" key="2">
    <source>
        <dbReference type="PROSITE" id="PS50887"/>
    </source>
</evidence>
<organism evidence="3 4">
    <name type="scientific">Terrihabitans soli</name>
    <dbReference type="NCBI Taxonomy" id="708113"/>
    <lineage>
        <taxon>Bacteria</taxon>
        <taxon>Pseudomonadati</taxon>
        <taxon>Pseudomonadota</taxon>
        <taxon>Alphaproteobacteria</taxon>
        <taxon>Hyphomicrobiales</taxon>
        <taxon>Terrihabitans</taxon>
    </lineage>
</organism>
<dbReference type="Pfam" id="PF00563">
    <property type="entry name" value="EAL"/>
    <property type="match status" value="1"/>
</dbReference>
<dbReference type="NCBIfam" id="TIGR00254">
    <property type="entry name" value="GGDEF"/>
    <property type="match status" value="1"/>
</dbReference>
<dbReference type="InterPro" id="IPR029787">
    <property type="entry name" value="Nucleotide_cyclase"/>
</dbReference>
<evidence type="ECO:0000313" key="3">
    <source>
        <dbReference type="EMBL" id="BCJ90997.1"/>
    </source>
</evidence>
<dbReference type="SUPFAM" id="SSF141868">
    <property type="entry name" value="EAL domain-like"/>
    <property type="match status" value="1"/>
</dbReference>
<dbReference type="Proteomes" id="UP000515317">
    <property type="component" value="Chromosome"/>
</dbReference>
<dbReference type="InterPro" id="IPR000160">
    <property type="entry name" value="GGDEF_dom"/>
</dbReference>
<dbReference type="InterPro" id="IPR001633">
    <property type="entry name" value="EAL_dom"/>
</dbReference>
<gene>
    <name evidence="3" type="ORF">IZ6_17320</name>
</gene>
<dbReference type="EMBL" id="AP023361">
    <property type="protein sequence ID" value="BCJ90997.1"/>
    <property type="molecule type" value="Genomic_DNA"/>
</dbReference>
<evidence type="ECO:0008006" key="5">
    <source>
        <dbReference type="Google" id="ProtNLM"/>
    </source>
</evidence>
<dbReference type="InterPro" id="IPR043128">
    <property type="entry name" value="Rev_trsase/Diguanyl_cyclase"/>
</dbReference>
<dbReference type="Gene3D" id="3.20.20.450">
    <property type="entry name" value="EAL domain"/>
    <property type="match status" value="1"/>
</dbReference>
<dbReference type="AlphaFoldDB" id="A0A6S6QSR5"/>
<proteinExistence type="predicted"/>
<dbReference type="Gene3D" id="3.30.450.20">
    <property type="entry name" value="PAS domain"/>
    <property type="match status" value="2"/>
</dbReference>
<dbReference type="SMART" id="SM00052">
    <property type="entry name" value="EAL"/>
    <property type="match status" value="1"/>
</dbReference>
<name>A0A6S6QSR5_9HYPH</name>
<dbReference type="PANTHER" id="PTHR44757">
    <property type="entry name" value="DIGUANYLATE CYCLASE DGCP"/>
    <property type="match status" value="1"/>
</dbReference>
<keyword evidence="4" id="KW-1185">Reference proteome</keyword>
<protein>
    <recommendedName>
        <fullName evidence="5">EAL domain-containing protein</fullName>
    </recommendedName>
</protein>
<dbReference type="PROSITE" id="PS50883">
    <property type="entry name" value="EAL"/>
    <property type="match status" value="1"/>
</dbReference>
<dbReference type="SUPFAM" id="SSF55073">
    <property type="entry name" value="Nucleotide cyclase"/>
    <property type="match status" value="1"/>
</dbReference>
<dbReference type="CDD" id="cd01948">
    <property type="entry name" value="EAL"/>
    <property type="match status" value="1"/>
</dbReference>
<accession>A0A6S6QSR5</accession>
<dbReference type="PROSITE" id="PS50887">
    <property type="entry name" value="GGDEF"/>
    <property type="match status" value="1"/>
</dbReference>
<dbReference type="PANTHER" id="PTHR44757:SF2">
    <property type="entry name" value="BIOFILM ARCHITECTURE MAINTENANCE PROTEIN MBAA"/>
    <property type="match status" value="1"/>
</dbReference>
<sequence length="714" mass="78128">MTTRNLVGMLTQHTERTFDSVDMLLRIVARELGPRPEDPIRKSELAAKVAQLAQDLPHIMSVRLLDPDNATPLFEFFRTSPTGRSADPEALAIHASNHYLGLQIGHPYYDETGRAWVVGVSRRVSGQEGVPGLVVQALLNLEYLQSFYGSIDMGHDASISVIREDGIMIARRPFNPADIGRDVSKALWPSIGDRNRGNYHITALTDGITRIYGFQRLDRTPLVITAGLSEASILAEWRQEATRAMGIAGMAALVLMILGEALARLVGHREKAERDLIHAANHDSLTGLSNRAAFQERLDAAVANSDLPLCVLLLDLDEFKAINDTLGHDAGDSLLCAAAVRLTRIVPNRGFVARLGGDEFAIVVPDALEVGRITARSILASLRQPFPYQGQTVMTAASIGIAVFPEHGRNASDLLKNADIAMYAAKEGGRGRYAVFEPAMRTEILQRIELHEDVKAGIEEDLFVPFYQPQISLRSGEISGFEALARWRHPVKGLLGPAAFGSAFENHDLAIAMGRKLFRHIMSDVKDWVASGLAFTRVAINAAAAELDHPDYASWVLNELMTSQIPPHYIEIEVTEGVLFGKTFDRVQENLLRLHGAGVRISLDDFGTGYASLTHLKRFPISALKIDRSFVHSLDSNGIDGSIVTAVADLARALKVEVIAEGVEQEYQAEFLKKAGCTHAQGYFFAKPMASSRVPHFIESHAGTSGDFRIAGRA</sequence>
<dbReference type="Pfam" id="PF00990">
    <property type="entry name" value="GGDEF"/>
    <property type="match status" value="1"/>
</dbReference>